<sequence length="119" mass="12017">MTAVDDGNGGGHQVSAAVAVRVSGVVEGAAEEFLGDDEFDALLQKQGRGRVPEVVEADAAEAGLAEERGEGAGEVGRVDRSALRGGEDVPVGLPRGACCLALVLLLFGVEFQRVDAAGG</sequence>
<protein>
    <submittedName>
        <fullName evidence="1">Uncharacterized protein</fullName>
    </submittedName>
</protein>
<organism evidence="1 2">
    <name type="scientific">Streptomyces rhizosphaericus</name>
    <dbReference type="NCBI Taxonomy" id="114699"/>
    <lineage>
        <taxon>Bacteria</taxon>
        <taxon>Bacillati</taxon>
        <taxon>Actinomycetota</taxon>
        <taxon>Actinomycetes</taxon>
        <taxon>Kitasatosporales</taxon>
        <taxon>Streptomycetaceae</taxon>
        <taxon>Streptomyces</taxon>
        <taxon>Streptomyces violaceusniger group</taxon>
    </lineage>
</organism>
<gene>
    <name evidence="1" type="ORF">GCM10009575_098910</name>
</gene>
<accession>A0ABN1RUT7</accession>
<dbReference type="EMBL" id="BAAAID010000207">
    <property type="protein sequence ID" value="GAA0963810.1"/>
    <property type="molecule type" value="Genomic_DNA"/>
</dbReference>
<reference evidence="1 2" key="1">
    <citation type="journal article" date="2019" name="Int. J. Syst. Evol. Microbiol.">
        <title>The Global Catalogue of Microorganisms (GCM) 10K type strain sequencing project: providing services to taxonomists for standard genome sequencing and annotation.</title>
        <authorList>
            <consortium name="The Broad Institute Genomics Platform"/>
            <consortium name="The Broad Institute Genome Sequencing Center for Infectious Disease"/>
            <person name="Wu L."/>
            <person name="Ma J."/>
        </authorList>
    </citation>
    <scope>NUCLEOTIDE SEQUENCE [LARGE SCALE GENOMIC DNA]</scope>
    <source>
        <strain evidence="1 2">JCM 11444</strain>
    </source>
</reference>
<name>A0ABN1RUT7_9ACTN</name>
<comment type="caution">
    <text evidence="1">The sequence shown here is derived from an EMBL/GenBank/DDBJ whole genome shotgun (WGS) entry which is preliminary data.</text>
</comment>
<proteinExistence type="predicted"/>
<keyword evidence="2" id="KW-1185">Reference proteome</keyword>
<evidence type="ECO:0000313" key="2">
    <source>
        <dbReference type="Proteomes" id="UP001500418"/>
    </source>
</evidence>
<evidence type="ECO:0000313" key="1">
    <source>
        <dbReference type="EMBL" id="GAA0963810.1"/>
    </source>
</evidence>
<dbReference type="Proteomes" id="UP001500418">
    <property type="component" value="Unassembled WGS sequence"/>
</dbReference>